<dbReference type="RefSeq" id="WP_155084703.1">
    <property type="nucleotide sequence ID" value="NZ_WMIA01000037.1"/>
</dbReference>
<comment type="caution">
    <text evidence="2">The sequence shown here is derived from an EMBL/GenBank/DDBJ whole genome shotgun (WGS) entry which is preliminary data.</text>
</comment>
<evidence type="ECO:0000256" key="1">
    <source>
        <dbReference type="SAM" id="Phobius"/>
    </source>
</evidence>
<gene>
    <name evidence="2" type="ORF">GGC33_17000</name>
</gene>
<evidence type="ECO:0000313" key="2">
    <source>
        <dbReference type="EMBL" id="MTF40609.1"/>
    </source>
</evidence>
<sequence length="509" mass="57421">MINTNNLREPIDKICFFLIAIFSFIIVLLISSTKFCYEGKCLFNNNPEVKEFSWQDKKIGSIDKAFYLVFDRPMSPESVEANLRIEPSLEGKISWSGKRLVYTLERVIPYGKNYRLSLQKAQEKFRGKEELGAEIEPFIAEFQSRDRAFAYIGSQGEESGRLILNNSTKQNKTILTPENLTVVDFKFTKNSEKIIFSAVNEDNDNADFKQVDIYEVTTGLSNDLTPKIPGELKLILNGKEYQNNQFDLAGENQEIIIVQRIKHNDPLDFALWKIAPNKVPEKLDTEGGDFTITPDGKGIAIAQGEGIAILPIESENQEKIINFLPKYGQVLTFSNDGSSAAMINFNKDNSELRYTRSLFYVNNQGVEKELINIKGSIIDCKFNGNGNQLFCLLTELMQTETELIEKPYFVAIDIQSGKIVPLVALPKYQDIKISMAPDGLGILFDQLITENDLPKKALKNLPTNEDLLTNSAELIVGSRLWLLTLPTSESPQAKLEELPISGFKPQWSP</sequence>
<keyword evidence="1" id="KW-1133">Transmembrane helix</keyword>
<proteinExistence type="predicted"/>
<dbReference type="EMBL" id="WMIA01000037">
    <property type="protein sequence ID" value="MTF40609.1"/>
    <property type="molecule type" value="Genomic_DNA"/>
</dbReference>
<organism evidence="2 3">
    <name type="scientific">Cyanobacterium aponinum 0216</name>
    <dbReference type="NCBI Taxonomy" id="2676140"/>
    <lineage>
        <taxon>Bacteria</taxon>
        <taxon>Bacillati</taxon>
        <taxon>Cyanobacteriota</taxon>
        <taxon>Cyanophyceae</taxon>
        <taxon>Oscillatoriophycideae</taxon>
        <taxon>Chroococcales</taxon>
        <taxon>Geminocystaceae</taxon>
        <taxon>Cyanobacterium</taxon>
    </lineage>
</organism>
<evidence type="ECO:0008006" key="4">
    <source>
        <dbReference type="Google" id="ProtNLM"/>
    </source>
</evidence>
<dbReference type="Gene3D" id="2.60.40.3710">
    <property type="match status" value="1"/>
</dbReference>
<keyword evidence="1" id="KW-0472">Membrane</keyword>
<accession>A0A844H0N7</accession>
<dbReference type="Proteomes" id="UP000437131">
    <property type="component" value="Unassembled WGS sequence"/>
</dbReference>
<dbReference type="AlphaFoldDB" id="A0A844H0N7"/>
<reference evidence="2 3" key="1">
    <citation type="submission" date="2019-11" db="EMBL/GenBank/DDBJ databases">
        <title>Isolation of a new High Light Tolerant Cyanobacteria.</title>
        <authorList>
            <person name="Dobson Z."/>
            <person name="Vaughn N."/>
            <person name="Vaughn M."/>
            <person name="Fromme P."/>
            <person name="Mazor Y."/>
        </authorList>
    </citation>
    <scope>NUCLEOTIDE SEQUENCE [LARGE SCALE GENOMIC DNA]</scope>
    <source>
        <strain evidence="2 3">0216</strain>
    </source>
</reference>
<feature type="transmembrane region" description="Helical" evidence="1">
    <location>
        <begin position="14"/>
        <end position="32"/>
    </location>
</feature>
<name>A0A844H0N7_9CHRO</name>
<keyword evidence="1" id="KW-0812">Transmembrane</keyword>
<evidence type="ECO:0000313" key="3">
    <source>
        <dbReference type="Proteomes" id="UP000437131"/>
    </source>
</evidence>
<dbReference type="SUPFAM" id="SSF82171">
    <property type="entry name" value="DPP6 N-terminal domain-like"/>
    <property type="match status" value="1"/>
</dbReference>
<protein>
    <recommendedName>
        <fullName evidence="4">SbsA Ig-like domain-containing protein</fullName>
    </recommendedName>
</protein>